<protein>
    <submittedName>
        <fullName evidence="2">ATP-binding cassette domain-containing protein</fullName>
    </submittedName>
</protein>
<dbReference type="PANTHER" id="PTHR43394">
    <property type="entry name" value="ATP-DEPENDENT PERMEASE MDL1, MITOCHONDRIAL"/>
    <property type="match status" value="1"/>
</dbReference>
<dbReference type="GO" id="GO:0005524">
    <property type="term" value="F:ATP binding"/>
    <property type="evidence" value="ECO:0007669"/>
    <property type="project" value="UniProtKB-KW"/>
</dbReference>
<dbReference type="SUPFAM" id="SSF52540">
    <property type="entry name" value="P-loop containing nucleoside triphosphate hydrolases"/>
    <property type="match status" value="1"/>
</dbReference>
<dbReference type="EMBL" id="VULQ01000001">
    <property type="protein sequence ID" value="MSS77016.1"/>
    <property type="molecule type" value="Genomic_DNA"/>
</dbReference>
<dbReference type="Proteomes" id="UP000441925">
    <property type="component" value="Unassembled WGS sequence"/>
</dbReference>
<evidence type="ECO:0000313" key="3">
    <source>
        <dbReference type="Proteomes" id="UP000441925"/>
    </source>
</evidence>
<dbReference type="Pfam" id="PF00005">
    <property type="entry name" value="ABC_tran"/>
    <property type="match status" value="1"/>
</dbReference>
<dbReference type="GO" id="GO:0016887">
    <property type="term" value="F:ATP hydrolysis activity"/>
    <property type="evidence" value="ECO:0007669"/>
    <property type="project" value="InterPro"/>
</dbReference>
<dbReference type="InterPro" id="IPR039421">
    <property type="entry name" value="Type_1_exporter"/>
</dbReference>
<dbReference type="AlphaFoldDB" id="A0A6N7VQ94"/>
<gene>
    <name evidence="2" type="ORF">FYJ26_00950</name>
</gene>
<proteinExistence type="predicted"/>
<evidence type="ECO:0000259" key="1">
    <source>
        <dbReference type="Pfam" id="PF00005"/>
    </source>
</evidence>
<organism evidence="2 3">
    <name type="scientific">Anaerococcus porci</name>
    <dbReference type="NCBI Taxonomy" id="2652269"/>
    <lineage>
        <taxon>Bacteria</taxon>
        <taxon>Bacillati</taxon>
        <taxon>Bacillota</taxon>
        <taxon>Tissierellia</taxon>
        <taxon>Tissierellales</taxon>
        <taxon>Peptoniphilaceae</taxon>
        <taxon>Anaerococcus</taxon>
    </lineage>
</organism>
<dbReference type="InterPro" id="IPR003439">
    <property type="entry name" value="ABC_transporter-like_ATP-bd"/>
</dbReference>
<reference evidence="2 3" key="1">
    <citation type="submission" date="2019-08" db="EMBL/GenBank/DDBJ databases">
        <title>In-depth cultivation of the pig gut microbiome towards novel bacterial diversity and tailored functional studies.</title>
        <authorList>
            <person name="Wylensek D."/>
            <person name="Hitch T.C.A."/>
            <person name="Clavel T."/>
        </authorList>
    </citation>
    <scope>NUCLEOTIDE SEQUENCE [LARGE SCALE GENOMIC DNA]</scope>
    <source>
        <strain evidence="2 3">WCA-380-WT-2B</strain>
    </source>
</reference>
<dbReference type="RefSeq" id="WP_326831225.1">
    <property type="nucleotide sequence ID" value="NZ_VULQ01000001.1"/>
</dbReference>
<keyword evidence="3" id="KW-1185">Reference proteome</keyword>
<keyword evidence="2" id="KW-0067">ATP-binding</keyword>
<accession>A0A6N7VQ94</accession>
<sequence length="69" mass="7968">MKKTLVFSDLNFKFDKYKSYAIIGSSGSGKSTLAKILMKIEKDYSGNIFFENTPLKQFKEEDILLYTSR</sequence>
<feature type="domain" description="ABC transporter" evidence="1">
    <location>
        <begin position="8"/>
        <end position="59"/>
    </location>
</feature>
<name>A0A6N7VQ94_9FIRM</name>
<comment type="caution">
    <text evidence="2">The sequence shown here is derived from an EMBL/GenBank/DDBJ whole genome shotgun (WGS) entry which is preliminary data.</text>
</comment>
<evidence type="ECO:0000313" key="2">
    <source>
        <dbReference type="EMBL" id="MSS77016.1"/>
    </source>
</evidence>
<keyword evidence="2" id="KW-0547">Nucleotide-binding</keyword>
<dbReference type="Gene3D" id="3.40.50.300">
    <property type="entry name" value="P-loop containing nucleotide triphosphate hydrolases"/>
    <property type="match status" value="1"/>
</dbReference>
<dbReference type="InterPro" id="IPR027417">
    <property type="entry name" value="P-loop_NTPase"/>
</dbReference>